<dbReference type="InterPro" id="IPR036961">
    <property type="entry name" value="Kinesin_motor_dom_sf"/>
</dbReference>
<dbReference type="GO" id="GO:0030139">
    <property type="term" value="C:endocytic vesicle"/>
    <property type="evidence" value="ECO:0007669"/>
    <property type="project" value="TreeGrafter"/>
</dbReference>
<dbReference type="GO" id="GO:0051015">
    <property type="term" value="F:actin filament binding"/>
    <property type="evidence" value="ECO:0007669"/>
    <property type="project" value="TreeGrafter"/>
</dbReference>
<dbReference type="WBParaSite" id="TCONS_00010984.p1">
    <property type="protein sequence ID" value="TCONS_00010984.p1"/>
    <property type="gene ID" value="XLOC_004890"/>
</dbReference>
<dbReference type="PROSITE" id="PS51456">
    <property type="entry name" value="MYOSIN_MOTOR"/>
    <property type="match status" value="1"/>
</dbReference>
<dbReference type="Gene3D" id="6.10.220.10">
    <property type="match status" value="1"/>
</dbReference>
<name>A0A0K0ECP3_STRER</name>
<evidence type="ECO:0000256" key="2">
    <source>
        <dbReference type="ARBA" id="ARBA00022840"/>
    </source>
</evidence>
<evidence type="ECO:0000256" key="6">
    <source>
        <dbReference type="PROSITE-ProRule" id="PRU00782"/>
    </source>
</evidence>
<dbReference type="InterPro" id="IPR001609">
    <property type="entry name" value="Myosin_head_motor_dom-like"/>
</dbReference>
<feature type="coiled-coil region" evidence="7">
    <location>
        <begin position="910"/>
        <end position="958"/>
    </location>
</feature>
<evidence type="ECO:0000313" key="11">
    <source>
        <dbReference type="WBParaSite" id="TCONS_00010984.p1"/>
    </source>
</evidence>
<evidence type="ECO:0000256" key="3">
    <source>
        <dbReference type="ARBA" id="ARBA00023123"/>
    </source>
</evidence>
<keyword evidence="5 6" id="KW-0009">Actin-binding</keyword>
<dbReference type="Gene3D" id="1.10.10.820">
    <property type="match status" value="1"/>
</dbReference>
<evidence type="ECO:0000256" key="5">
    <source>
        <dbReference type="ARBA" id="ARBA00023203"/>
    </source>
</evidence>
<sequence length="1035" mass="122640">MNKDSIISLALDDCKFLVPDKEKGFTIGIFDSILNDKTVQLKLKENNEIKQFQISQIYIPNFECINDFDDICTMDSVNLATLFCNIRDRFFKNKIYTYISNILIAINPYKQVPDLYTEEIKMKYHSKSFSSLPAHIYSIVNKALNDIKISNKNQTIIISGESGSGKTEKQKEILKYICYISNNNTIAIQKKILFSNLILESFGNAMTIRNKNSSRFGKYTIINFDNQYKIIGGKVLYYLLERSRIIYQSKYERNYHIFYQLISGINDKWREEFNIQKIEQFDYLSKGYQYFLSYENNCIIDDVYDYNKLINALKEIGYNNDNIKEIFKILSGILHLGNIKFNQTTNDGEYEIENEEPLKQVSILFGFDKNLLKNALKYRKIYVTGSTFEKDSISIQLKNTEIINARDALAKKIYIKLFDSIVLSINDTIMITSNEYHSLSVLDIAGFEFYKKNCFEQFCINYSNEKLQNFFNKIIFINEQKLYEEENIDVEEVFFKDNSECLQLLDSKYYGIFTLLNEESYLPQPLPTHFTESVYKKNSTNKCLTTGRKYNMKEYKNIKDNDGFLIHHYANDVFYDTKNFIEKNNDNLHSSLEDFLQKSTNIYFRKLFFPTNTKKCSKLNSPTISSTFKHQLEELLKELEYSGIHFIKCIKPNDFDKSNIFDADKVSKQLEYLGINNVLLLQNSGYPYKIDIDELYQRYIVNFNYWIKNLERKSFLTSLLNAIKVDKQNYKFGKTKLFFKNNSYDIYNKLLRKDDVLLFTKKVKYYLNKLKWKKIILSIIFTTNLSKVTSLKHKAAIIIQANVKGFLLRKKVKKIQKIYSDICNFSKILDKEIEFIRSFNSTKKSDLWKQANHIFVLIINTKECCKELNYKKIRFLLRDRSEISSKILNLSITIKNLKLEQESIDEKFNLKNIENQVPKIFEERQKLAKKYKQMKDVVKKLKNQKEDYIHNINDNELLDIIEVEEKLNEKVEVVLEKIPKLNEIQLFNDKELKKMSFQNLKINLGTLVNKEKKEQCKEEMERRYDQLKKWKKIQK</sequence>
<dbReference type="SMART" id="SM00242">
    <property type="entry name" value="MYSc"/>
    <property type="match status" value="1"/>
</dbReference>
<feature type="binding site" evidence="6">
    <location>
        <begin position="160"/>
        <end position="167"/>
    </location>
    <ligand>
        <name>ATP</name>
        <dbReference type="ChEBI" id="CHEBI:30616"/>
    </ligand>
</feature>
<dbReference type="Gene3D" id="3.30.70.1590">
    <property type="match status" value="1"/>
</dbReference>
<dbReference type="PRINTS" id="PR00193">
    <property type="entry name" value="MYOSINHEAVY"/>
</dbReference>
<keyword evidence="9" id="KW-1185">Reference proteome</keyword>
<dbReference type="Proteomes" id="UP000035681">
    <property type="component" value="Unplaced"/>
</dbReference>
<feature type="region of interest" description="Actin-binding" evidence="6">
    <location>
        <begin position="632"/>
        <end position="654"/>
    </location>
</feature>
<dbReference type="Gene3D" id="3.40.850.10">
    <property type="entry name" value="Kinesin motor domain"/>
    <property type="match status" value="1"/>
</dbReference>
<evidence type="ECO:0000313" key="10">
    <source>
        <dbReference type="WBParaSite" id="SSTP_0000725800.1"/>
    </source>
</evidence>
<accession>A0A0K0ECP3</accession>
<dbReference type="Pfam" id="PF00063">
    <property type="entry name" value="Myosin_head"/>
    <property type="match status" value="1"/>
</dbReference>
<dbReference type="GO" id="GO:0000146">
    <property type="term" value="F:microfilament motor activity"/>
    <property type="evidence" value="ECO:0007669"/>
    <property type="project" value="TreeGrafter"/>
</dbReference>
<protein>
    <submittedName>
        <fullName evidence="10 11">Myosin motor domain-containing protein</fullName>
    </submittedName>
</protein>
<dbReference type="GO" id="GO:0005886">
    <property type="term" value="C:plasma membrane"/>
    <property type="evidence" value="ECO:0007669"/>
    <property type="project" value="TreeGrafter"/>
</dbReference>
<dbReference type="GO" id="GO:0016459">
    <property type="term" value="C:myosin complex"/>
    <property type="evidence" value="ECO:0007669"/>
    <property type="project" value="UniProtKB-KW"/>
</dbReference>
<proteinExistence type="inferred from homology"/>
<dbReference type="InterPro" id="IPR000048">
    <property type="entry name" value="IQ_motif_EF-hand-BS"/>
</dbReference>
<dbReference type="PANTHER" id="PTHR13140">
    <property type="entry name" value="MYOSIN"/>
    <property type="match status" value="1"/>
</dbReference>
<evidence type="ECO:0000313" key="9">
    <source>
        <dbReference type="Proteomes" id="UP000035681"/>
    </source>
</evidence>
<evidence type="ECO:0000259" key="8">
    <source>
        <dbReference type="PROSITE" id="PS51456"/>
    </source>
</evidence>
<dbReference type="PROSITE" id="PS50096">
    <property type="entry name" value="IQ"/>
    <property type="match status" value="1"/>
</dbReference>
<dbReference type="PANTHER" id="PTHR13140:SF745">
    <property type="entry name" value="UNCONVENTIONAL MYOSIN-VI"/>
    <property type="match status" value="1"/>
</dbReference>
<organism evidence="10">
    <name type="scientific">Strongyloides stercoralis</name>
    <name type="common">Threadworm</name>
    <dbReference type="NCBI Taxonomy" id="6248"/>
    <lineage>
        <taxon>Eukaryota</taxon>
        <taxon>Metazoa</taxon>
        <taxon>Ecdysozoa</taxon>
        <taxon>Nematoda</taxon>
        <taxon>Chromadorea</taxon>
        <taxon>Rhabditida</taxon>
        <taxon>Tylenchina</taxon>
        <taxon>Panagrolaimomorpha</taxon>
        <taxon>Strongyloidoidea</taxon>
        <taxon>Strongyloididae</taxon>
        <taxon>Strongyloides</taxon>
    </lineage>
</organism>
<feature type="domain" description="Myosin motor" evidence="8">
    <location>
        <begin position="66"/>
        <end position="752"/>
    </location>
</feature>
<dbReference type="AlphaFoldDB" id="A0A0K0ECP3"/>
<dbReference type="WBParaSite" id="SSTP_0000725800.1">
    <property type="protein sequence ID" value="SSTP_0000725800.1"/>
    <property type="gene ID" value="SSTP_0000725800"/>
</dbReference>
<dbReference type="SMART" id="SM00015">
    <property type="entry name" value="IQ"/>
    <property type="match status" value="1"/>
</dbReference>
<evidence type="ECO:0000256" key="1">
    <source>
        <dbReference type="ARBA" id="ARBA00022741"/>
    </source>
</evidence>
<keyword evidence="4 6" id="KW-0505">Motor protein</keyword>
<keyword evidence="1 6" id="KW-0547">Nucleotide-binding</keyword>
<dbReference type="Gene3D" id="1.20.120.720">
    <property type="entry name" value="Myosin VI head, motor domain, U50 subdomain"/>
    <property type="match status" value="1"/>
</dbReference>
<comment type="similarity">
    <text evidence="6">Belongs to the TRAFAC class myosin-kinesin ATPase superfamily. Myosin family.</text>
</comment>
<keyword evidence="2 6" id="KW-0067">ATP-binding</keyword>
<dbReference type="SUPFAM" id="SSF52540">
    <property type="entry name" value="P-loop containing nucleoside triphosphate hydrolases"/>
    <property type="match status" value="1"/>
</dbReference>
<evidence type="ECO:0000256" key="7">
    <source>
        <dbReference type="SAM" id="Coils"/>
    </source>
</evidence>
<dbReference type="InterPro" id="IPR027417">
    <property type="entry name" value="P-loop_NTPase"/>
</dbReference>
<dbReference type="STRING" id="6248.A0A0K0ECP3"/>
<dbReference type="Gene3D" id="1.20.58.530">
    <property type="match status" value="1"/>
</dbReference>
<dbReference type="Pfam" id="PF00612">
    <property type="entry name" value="IQ"/>
    <property type="match status" value="1"/>
</dbReference>
<dbReference type="GO" id="GO:0007015">
    <property type="term" value="P:actin filament organization"/>
    <property type="evidence" value="ECO:0007669"/>
    <property type="project" value="TreeGrafter"/>
</dbReference>
<keyword evidence="7" id="KW-0175">Coiled coil</keyword>
<reference evidence="10" key="1">
    <citation type="submission" date="2015-08" db="UniProtKB">
        <authorList>
            <consortium name="WormBaseParasite"/>
        </authorList>
    </citation>
    <scope>IDENTIFICATION</scope>
</reference>
<evidence type="ECO:0000256" key="4">
    <source>
        <dbReference type="ARBA" id="ARBA00023175"/>
    </source>
</evidence>
<keyword evidence="3 6" id="KW-0518">Myosin</keyword>
<dbReference type="GO" id="GO:0005524">
    <property type="term" value="F:ATP binding"/>
    <property type="evidence" value="ECO:0007669"/>
    <property type="project" value="UniProtKB-UniRule"/>
</dbReference>
<dbReference type="GO" id="GO:0030048">
    <property type="term" value="P:actin filament-based movement"/>
    <property type="evidence" value="ECO:0007669"/>
    <property type="project" value="TreeGrafter"/>
</dbReference>